<organism evidence="2 3">
    <name type="scientific">Eubacterium oxidoreducens</name>
    <dbReference type="NCBI Taxonomy" id="1732"/>
    <lineage>
        <taxon>Bacteria</taxon>
        <taxon>Bacillati</taxon>
        <taxon>Bacillota</taxon>
        <taxon>Clostridia</taxon>
        <taxon>Eubacteriales</taxon>
        <taxon>Eubacteriaceae</taxon>
        <taxon>Eubacterium</taxon>
    </lineage>
</organism>
<evidence type="ECO:0000259" key="1">
    <source>
        <dbReference type="Pfam" id="PF00148"/>
    </source>
</evidence>
<feature type="domain" description="Nitrogenase/oxidoreductase component 1" evidence="1">
    <location>
        <begin position="15"/>
        <end position="442"/>
    </location>
</feature>
<gene>
    <name evidence="2" type="ORF">SAMN02910417_02008</name>
</gene>
<accession>A0A1G6C2A7</accession>
<dbReference type="InterPro" id="IPR000510">
    <property type="entry name" value="Nase/OxRdtase_comp1"/>
</dbReference>
<reference evidence="2 3" key="1">
    <citation type="submission" date="2016-10" db="EMBL/GenBank/DDBJ databases">
        <authorList>
            <person name="de Groot N.N."/>
        </authorList>
    </citation>
    <scope>NUCLEOTIDE SEQUENCE [LARGE SCALE GENOMIC DNA]</scope>
    <source>
        <strain evidence="2 3">DSM 3217</strain>
    </source>
</reference>
<dbReference type="Proteomes" id="UP000199228">
    <property type="component" value="Unassembled WGS sequence"/>
</dbReference>
<dbReference type="SUPFAM" id="SSF53807">
    <property type="entry name" value="Helical backbone' metal receptor"/>
    <property type="match status" value="1"/>
</dbReference>
<dbReference type="Gene3D" id="3.40.50.1980">
    <property type="entry name" value="Nitrogenase molybdenum iron protein domain"/>
    <property type="match status" value="3"/>
</dbReference>
<dbReference type="InterPro" id="IPR049939">
    <property type="entry name" value="NifE-like"/>
</dbReference>
<dbReference type="PANTHER" id="PTHR42956">
    <property type="entry name" value="NITROGENASE IRON-MOLYBDENUM COFACTOR BIOSYNTHESIS PROTEIN NIFE"/>
    <property type="match status" value="1"/>
</dbReference>
<dbReference type="Pfam" id="PF00148">
    <property type="entry name" value="Oxidored_nitro"/>
    <property type="match status" value="1"/>
</dbReference>
<dbReference type="STRING" id="1732.SAMN02910417_02008"/>
<sequence>MANNNGIIEQPRFSCAIGALQSVVAIKRAMPILHSGPGCGDMVQGFFERSRGYAGGDTSPCTNFSEKDVVFGGEEKLRKIIENSYKVLDTDLQVVMTGCTGGIVGDDIEGVVQEFQESKKPIVALDTPGFKCNNYVSHSHVVNAIIDQYVSVYEEDNPARSDKKLVNLFASIPYQDPFWKGNLREYKRLLEGLGLRVNVLFGPDSDGVKEWQTIPKANFNILVSPWYGKTIVDHLKVRYGQDYTWFHSVPIGANETEKFLRQVLSYAIEKKSGIDVKAAEEFIDRERDGYYEEIDNLATFLLEFRYGLPGFAHILHDSGYVVGMAKFLLHETGIVPKELFAIENTPEKYREAIYEDLKSTSTKRTIPLYFEQDAGYAQDIIRNTEHKGRGIILGSGWDKGLAREKNYEFLSVAVPSSVRLVLTTNYVGFSGGLRLIEDIYQTALNGYD</sequence>
<evidence type="ECO:0000313" key="3">
    <source>
        <dbReference type="Proteomes" id="UP000199228"/>
    </source>
</evidence>
<evidence type="ECO:0000313" key="2">
    <source>
        <dbReference type="EMBL" id="SDB26994.1"/>
    </source>
</evidence>
<proteinExistence type="predicted"/>
<protein>
    <submittedName>
        <fullName evidence="2">Nitrogenase molybdenum-iron protein beta chain</fullName>
    </submittedName>
</protein>
<dbReference type="EMBL" id="FMXR01000014">
    <property type="protein sequence ID" value="SDB26994.1"/>
    <property type="molecule type" value="Genomic_DNA"/>
</dbReference>
<dbReference type="PANTHER" id="PTHR42956:SF1">
    <property type="entry name" value="NITROGENASE IRON-MOLYBDENUM COFACTOR BIOSYNTHESIS PROTEIN NIFE"/>
    <property type="match status" value="1"/>
</dbReference>
<keyword evidence="3" id="KW-1185">Reference proteome</keyword>
<dbReference type="OrthoDB" id="9802175at2"/>
<name>A0A1G6C2A7_EUBOX</name>
<dbReference type="GO" id="GO:0016491">
    <property type="term" value="F:oxidoreductase activity"/>
    <property type="evidence" value="ECO:0007669"/>
    <property type="project" value="InterPro"/>
</dbReference>
<dbReference type="RefSeq" id="WP_090174222.1">
    <property type="nucleotide sequence ID" value="NZ_FMXR01000014.1"/>
</dbReference>
<dbReference type="AlphaFoldDB" id="A0A1G6C2A7"/>